<dbReference type="Proteomes" id="UP001138500">
    <property type="component" value="Unassembled WGS sequence"/>
</dbReference>
<proteinExistence type="predicted"/>
<sequence>MSLDPTLSIHLLSLSPGTPPSDCLSHFRPQEILIKGRPHGWVHKPHTIDRERLLKHDWDLFLVTQVTELPAAALELAKEHLSFQTAVPVSEYEALVANAGVKPSASSATPKIPEPWARGGIPQDAVVPGGAGSGPGELRLDEAMSRFLSTALPEHFADAPVSLFNLFKYKDGDRSTHDAYMADFKRSFGDSAGASVKFMGGVGAPIRNQNTDSAGGSGGGGTRKRGRCGMMQIWCSMIRCGTMHICWGRRSTGG</sequence>
<reference evidence="1 2" key="2">
    <citation type="journal article" date="2021" name="Curr. Genet.">
        <title>Genetic response to nitrogen starvation in the aggressive Eucalyptus foliar pathogen Teratosphaeria destructans.</title>
        <authorList>
            <person name="Havenga M."/>
            <person name="Wingfield B.D."/>
            <person name="Wingfield M.J."/>
            <person name="Dreyer L.L."/>
            <person name="Roets F."/>
            <person name="Aylward J."/>
        </authorList>
    </citation>
    <scope>NUCLEOTIDE SEQUENCE [LARGE SCALE GENOMIC DNA]</scope>
    <source>
        <strain evidence="1">CMW44962</strain>
    </source>
</reference>
<dbReference type="OrthoDB" id="265717at2759"/>
<dbReference type="EMBL" id="RIBY02002134">
    <property type="protein sequence ID" value="KAH9824589.1"/>
    <property type="molecule type" value="Genomic_DNA"/>
</dbReference>
<keyword evidence="2" id="KW-1185">Reference proteome</keyword>
<dbReference type="PANTHER" id="PTHR40257">
    <property type="match status" value="1"/>
</dbReference>
<comment type="caution">
    <text evidence="1">The sequence shown here is derived from an EMBL/GenBank/DDBJ whole genome shotgun (WGS) entry which is preliminary data.</text>
</comment>
<reference evidence="1 2" key="1">
    <citation type="journal article" date="2018" name="IMA Fungus">
        <title>IMA Genome-F 10: Nine draft genome sequences of Claviceps purpurea s.lat., including C. arundinis, C. humidiphila, and C. cf. spartinae, pseudomolecules for the pitch canker pathogen Fusarium circinatum, draft genome of Davidsoniella eucalypti, Grosmannia galeiformis, Quambalaria eucalypti, and Teratosphaeria destructans.</title>
        <authorList>
            <person name="Wingfield B.D."/>
            <person name="Liu M."/>
            <person name="Nguyen H.D."/>
            <person name="Lane F.A."/>
            <person name="Morgan S.W."/>
            <person name="De Vos L."/>
            <person name="Wilken P.M."/>
            <person name="Duong T.A."/>
            <person name="Aylward J."/>
            <person name="Coetzee M.P."/>
            <person name="Dadej K."/>
            <person name="De Beer Z.W."/>
            <person name="Findlay W."/>
            <person name="Havenga M."/>
            <person name="Kolarik M."/>
            <person name="Menzies J.G."/>
            <person name="Naidoo K."/>
            <person name="Pochopski O."/>
            <person name="Shoukouhi P."/>
            <person name="Santana Q.C."/>
            <person name="Seifert K.A."/>
            <person name="Soal N."/>
            <person name="Steenkamp E.T."/>
            <person name="Tatham C.T."/>
            <person name="van der Nest M.A."/>
            <person name="Wingfield M.J."/>
        </authorList>
    </citation>
    <scope>NUCLEOTIDE SEQUENCE [LARGE SCALE GENOMIC DNA]</scope>
    <source>
        <strain evidence="1">CMW44962</strain>
    </source>
</reference>
<organism evidence="1 2">
    <name type="scientific">Teratosphaeria destructans</name>
    <dbReference type="NCBI Taxonomy" id="418781"/>
    <lineage>
        <taxon>Eukaryota</taxon>
        <taxon>Fungi</taxon>
        <taxon>Dikarya</taxon>
        <taxon>Ascomycota</taxon>
        <taxon>Pezizomycotina</taxon>
        <taxon>Dothideomycetes</taxon>
        <taxon>Dothideomycetidae</taxon>
        <taxon>Mycosphaerellales</taxon>
        <taxon>Teratosphaeriaceae</taxon>
        <taxon>Teratosphaeria</taxon>
    </lineage>
</organism>
<dbReference type="PANTHER" id="PTHR40257:SF1">
    <property type="entry name" value="DUF1330 DOMAIN-CONTAINING PROTEIN"/>
    <property type="match status" value="1"/>
</dbReference>
<evidence type="ECO:0000313" key="2">
    <source>
        <dbReference type="Proteomes" id="UP001138500"/>
    </source>
</evidence>
<evidence type="ECO:0000313" key="1">
    <source>
        <dbReference type="EMBL" id="KAH9824589.1"/>
    </source>
</evidence>
<name>A0A9W7SMI0_9PEZI</name>
<dbReference type="AlphaFoldDB" id="A0A9W7SMI0"/>
<accession>A0A9W7SMI0</accession>
<protein>
    <submittedName>
        <fullName evidence="1">Uncharacterized protein</fullName>
    </submittedName>
</protein>
<gene>
    <name evidence="1" type="ORF">Tdes44962_MAKER04270</name>
</gene>